<organism evidence="2 3">
    <name type="scientific">Dentiscutata erythropus</name>
    <dbReference type="NCBI Taxonomy" id="1348616"/>
    <lineage>
        <taxon>Eukaryota</taxon>
        <taxon>Fungi</taxon>
        <taxon>Fungi incertae sedis</taxon>
        <taxon>Mucoromycota</taxon>
        <taxon>Glomeromycotina</taxon>
        <taxon>Glomeromycetes</taxon>
        <taxon>Diversisporales</taxon>
        <taxon>Gigasporaceae</taxon>
        <taxon>Dentiscutata</taxon>
    </lineage>
</organism>
<comment type="caution">
    <text evidence="2">The sequence shown here is derived from an EMBL/GenBank/DDBJ whole genome shotgun (WGS) entry which is preliminary data.</text>
</comment>
<feature type="compositionally biased region" description="Polar residues" evidence="1">
    <location>
        <begin position="83"/>
        <end position="92"/>
    </location>
</feature>
<evidence type="ECO:0000256" key="1">
    <source>
        <dbReference type="SAM" id="MobiDB-lite"/>
    </source>
</evidence>
<dbReference type="EMBL" id="CAJVPY010018816">
    <property type="protein sequence ID" value="CAG8768736.1"/>
    <property type="molecule type" value="Genomic_DNA"/>
</dbReference>
<sequence length="183" mass="20416">MARIAELEHAMEESVKREAKNIELKTEVMKLRNDVEELKRKTPQTITNAPYTKDNLQSQVCSILPETSQINIISTLDEDNSGDLVSNSTEAPTSRDQESVQKTPCSSGNPTIGVQSTIFHEIISQDTASTLTHNQKTIQSESLYEEAKLQVDALSTPQPKKTLPEKQNNSAHYCAYFHNKILG</sequence>
<protein>
    <submittedName>
        <fullName evidence="2">9674_t:CDS:1</fullName>
    </submittedName>
</protein>
<dbReference type="Proteomes" id="UP000789405">
    <property type="component" value="Unassembled WGS sequence"/>
</dbReference>
<accession>A0A9N9NX48</accession>
<dbReference type="AlphaFoldDB" id="A0A9N9NX48"/>
<reference evidence="2" key="1">
    <citation type="submission" date="2021-06" db="EMBL/GenBank/DDBJ databases">
        <authorList>
            <person name="Kallberg Y."/>
            <person name="Tangrot J."/>
            <person name="Rosling A."/>
        </authorList>
    </citation>
    <scope>NUCLEOTIDE SEQUENCE</scope>
    <source>
        <strain evidence="2">MA453B</strain>
    </source>
</reference>
<evidence type="ECO:0000313" key="2">
    <source>
        <dbReference type="EMBL" id="CAG8768736.1"/>
    </source>
</evidence>
<name>A0A9N9NX48_9GLOM</name>
<feature type="compositionally biased region" description="Polar residues" evidence="1">
    <location>
        <begin position="100"/>
        <end position="111"/>
    </location>
</feature>
<evidence type="ECO:0000313" key="3">
    <source>
        <dbReference type="Proteomes" id="UP000789405"/>
    </source>
</evidence>
<gene>
    <name evidence="2" type="ORF">DERYTH_LOCUS18487</name>
</gene>
<proteinExistence type="predicted"/>
<keyword evidence="3" id="KW-1185">Reference proteome</keyword>
<feature type="region of interest" description="Disordered" evidence="1">
    <location>
        <begin position="78"/>
        <end position="111"/>
    </location>
</feature>